<keyword evidence="3" id="KW-1185">Reference proteome</keyword>
<evidence type="ECO:0008006" key="4">
    <source>
        <dbReference type="Google" id="ProtNLM"/>
    </source>
</evidence>
<evidence type="ECO:0000256" key="1">
    <source>
        <dbReference type="SAM" id="SignalP"/>
    </source>
</evidence>
<evidence type="ECO:0000313" key="3">
    <source>
        <dbReference type="Proteomes" id="UP000245468"/>
    </source>
</evidence>
<feature type="signal peptide" evidence="1">
    <location>
        <begin position="1"/>
        <end position="21"/>
    </location>
</feature>
<dbReference type="KEGG" id="psez:HME7025_01849"/>
<feature type="chain" id="PRO_5015523454" description="DUF4835 family protein" evidence="1">
    <location>
        <begin position="22"/>
        <end position="302"/>
    </location>
</feature>
<gene>
    <name evidence="2" type="ORF">HME7025_01849</name>
</gene>
<sequence>MKSTPFFLSLILLLTSWGLRAQELQATVTINTEQLQLDQQRGSNQIYPELQRTMQDFLNGRRWSNDNFAPEEKIKVNINLLLTKATSQGDFEANARVQVLRPVFGTSYETIVLNIIDKNFNFKYLLGMPLTYNDNSYIENLGAMLAYYAYLACAYQYDSFGKMGGDVFTQRLFNLTNLAQTSGTGWGIVSDVRSRVAISESLMNQQLQGIREVNYTYHRLLLDTYKDQPDETRKGILELLNQIRQINQIRPGAASIRIFFDAKADEIFSIMDEASPSERQQAFAYLSLLDPIRTETYRKLIR</sequence>
<name>A0A2S2DXD6_9BACT</name>
<dbReference type="Pfam" id="PF16119">
    <property type="entry name" value="DUF4835"/>
    <property type="match status" value="1"/>
</dbReference>
<organism evidence="2 3">
    <name type="scientific">Aquirufa nivalisilvae</name>
    <dbReference type="NCBI Taxonomy" id="2516557"/>
    <lineage>
        <taxon>Bacteria</taxon>
        <taxon>Pseudomonadati</taxon>
        <taxon>Bacteroidota</taxon>
        <taxon>Cytophagia</taxon>
        <taxon>Cytophagales</taxon>
        <taxon>Flectobacillaceae</taxon>
        <taxon>Aquirufa</taxon>
    </lineage>
</organism>
<dbReference type="RefSeq" id="WP_109323368.1">
    <property type="nucleotide sequence ID" value="NZ_CP029346.1"/>
</dbReference>
<keyword evidence="1" id="KW-0732">Signal</keyword>
<dbReference type="EMBL" id="CP029346">
    <property type="protein sequence ID" value="AWL09700.1"/>
    <property type="molecule type" value="Genomic_DNA"/>
</dbReference>
<accession>A0A2S2DXD6</accession>
<dbReference type="InterPro" id="IPR032274">
    <property type="entry name" value="DUF4835"/>
</dbReference>
<dbReference type="OrthoDB" id="9773381at2"/>
<proteinExistence type="predicted"/>
<dbReference type="AlphaFoldDB" id="A0A2S2DXD6"/>
<reference evidence="3" key="1">
    <citation type="submission" date="2018-05" db="EMBL/GenBank/DDBJ databases">
        <title>Pseudarcicella sp. HME7025 Genome sequencing and assembly.</title>
        <authorList>
            <person name="Kim H."/>
            <person name="Kang H."/>
            <person name="Joh K."/>
        </authorList>
    </citation>
    <scope>NUCLEOTIDE SEQUENCE [LARGE SCALE GENOMIC DNA]</scope>
    <source>
        <strain evidence="3">HME7025</strain>
    </source>
</reference>
<evidence type="ECO:0000313" key="2">
    <source>
        <dbReference type="EMBL" id="AWL09700.1"/>
    </source>
</evidence>
<dbReference type="Proteomes" id="UP000245468">
    <property type="component" value="Chromosome"/>
</dbReference>
<protein>
    <recommendedName>
        <fullName evidence="4">DUF4835 family protein</fullName>
    </recommendedName>
</protein>